<reference evidence="1 2" key="1">
    <citation type="journal article" date="2015" name="Int J Genomics">
        <title>Comparative Genomics Revealed Genetic Diversity and Species/Strain-Level Differences in Carbohydrate Metabolism of Three Probiotic Bifidobacterial Species.</title>
        <authorList>
            <person name="Odamaki T."/>
            <person name="Horigome A."/>
            <person name="Sugahara H."/>
            <person name="Hashikura N."/>
            <person name="Minami J."/>
            <person name="Xiao J.Z."/>
            <person name="Abe F."/>
        </authorList>
    </citation>
    <scope>NUCLEOTIDE SEQUENCE [LARGE SCALE GENOMIC DNA]</scope>
    <source>
        <strain evidence="1 2">MCC 1128</strain>
    </source>
</reference>
<name>A0A0L7B6A1_BIFBR</name>
<accession>A0A0L7B6A1</accession>
<gene>
    <name evidence="1" type="ORF">BBM1128_02225</name>
</gene>
<proteinExistence type="predicted"/>
<dbReference type="EMBL" id="AVQD01000003">
    <property type="protein sequence ID" value="KOA43002.1"/>
    <property type="molecule type" value="Genomic_DNA"/>
</dbReference>
<dbReference type="Proteomes" id="UP000037193">
    <property type="component" value="Unassembled WGS sequence"/>
</dbReference>
<sequence length="61" mass="6498">MASEAENYASSACDDFNAAARLSADPAQRKMAYGLANLAAAIVHISRENAVLQSQLQQTRS</sequence>
<dbReference type="RefSeq" id="WP_052789150.1">
    <property type="nucleotide sequence ID" value="NZ_AVQD01000003.1"/>
</dbReference>
<evidence type="ECO:0000313" key="2">
    <source>
        <dbReference type="Proteomes" id="UP000037193"/>
    </source>
</evidence>
<comment type="caution">
    <text evidence="1">The sequence shown here is derived from an EMBL/GenBank/DDBJ whole genome shotgun (WGS) entry which is preliminary data.</text>
</comment>
<protein>
    <submittedName>
        <fullName evidence="1">Uncharacterized protein</fullName>
    </submittedName>
</protein>
<organism evidence="1 2">
    <name type="scientific">Bifidobacterium breve MCC 1128</name>
    <dbReference type="NCBI Taxonomy" id="1365965"/>
    <lineage>
        <taxon>Bacteria</taxon>
        <taxon>Bacillati</taxon>
        <taxon>Actinomycetota</taxon>
        <taxon>Actinomycetes</taxon>
        <taxon>Bifidobacteriales</taxon>
        <taxon>Bifidobacteriaceae</taxon>
        <taxon>Bifidobacterium</taxon>
    </lineage>
</organism>
<dbReference type="PATRIC" id="fig|1365965.3.peg.451"/>
<dbReference type="AlphaFoldDB" id="A0A0L7B6A1"/>
<evidence type="ECO:0000313" key="1">
    <source>
        <dbReference type="EMBL" id="KOA43002.1"/>
    </source>
</evidence>